<sequence>MTTTISLPDDVVDELDALLPDDDRTRAEQFQEVVLPALRGDNVEIVHEADADAEVLERLGELENRIEEVPTLTSSKVVTDLQSAR</sequence>
<comment type="caution">
    <text evidence="1">The sequence shown here is derived from an EMBL/GenBank/DDBJ whole genome shotgun (WGS) entry which is preliminary data.</text>
</comment>
<gene>
    <name evidence="1" type="ORF">ACFQMF_01435</name>
</gene>
<evidence type="ECO:0000313" key="1">
    <source>
        <dbReference type="EMBL" id="MFC7323233.1"/>
    </source>
</evidence>
<evidence type="ECO:0008006" key="3">
    <source>
        <dbReference type="Google" id="ProtNLM"/>
    </source>
</evidence>
<organism evidence="1 2">
    <name type="scientific">Halorubrum rutilum</name>
    <dbReference type="NCBI Taxonomy" id="1364933"/>
    <lineage>
        <taxon>Archaea</taxon>
        <taxon>Methanobacteriati</taxon>
        <taxon>Methanobacteriota</taxon>
        <taxon>Stenosarchaea group</taxon>
        <taxon>Halobacteria</taxon>
        <taxon>Halobacteriales</taxon>
        <taxon>Haloferacaceae</taxon>
        <taxon>Halorubrum</taxon>
    </lineage>
</organism>
<keyword evidence="2" id="KW-1185">Reference proteome</keyword>
<reference evidence="1 2" key="1">
    <citation type="journal article" date="2019" name="Int. J. Syst. Evol. Microbiol.">
        <title>The Global Catalogue of Microorganisms (GCM) 10K type strain sequencing project: providing services to taxonomists for standard genome sequencing and annotation.</title>
        <authorList>
            <consortium name="The Broad Institute Genomics Platform"/>
            <consortium name="The Broad Institute Genome Sequencing Center for Infectious Disease"/>
            <person name="Wu L."/>
            <person name="Ma J."/>
        </authorList>
    </citation>
    <scope>NUCLEOTIDE SEQUENCE [LARGE SCALE GENOMIC DNA]</scope>
    <source>
        <strain evidence="1 2">CGMCC 1.12554</strain>
    </source>
</reference>
<proteinExistence type="predicted"/>
<dbReference type="EMBL" id="JBHTBL010000001">
    <property type="protein sequence ID" value="MFC7323233.1"/>
    <property type="molecule type" value="Genomic_DNA"/>
</dbReference>
<name>A0ABD6AH15_9EURY</name>
<dbReference type="RefSeq" id="WP_256407333.1">
    <property type="nucleotide sequence ID" value="NZ_JANHDN010000001.1"/>
</dbReference>
<accession>A0ABD6AH15</accession>
<dbReference type="Proteomes" id="UP001596545">
    <property type="component" value="Unassembled WGS sequence"/>
</dbReference>
<protein>
    <recommendedName>
        <fullName evidence="3">CopG family transcriptional regulator</fullName>
    </recommendedName>
</protein>
<dbReference type="AlphaFoldDB" id="A0ABD6AH15"/>
<evidence type="ECO:0000313" key="2">
    <source>
        <dbReference type="Proteomes" id="UP001596545"/>
    </source>
</evidence>